<evidence type="ECO:0000313" key="5">
    <source>
        <dbReference type="Proteomes" id="UP001138500"/>
    </source>
</evidence>
<dbReference type="InterPro" id="IPR052743">
    <property type="entry name" value="Glutaminase_GtaA"/>
</dbReference>
<keyword evidence="1" id="KW-0732">Signal</keyword>
<name>A0A9W7SIH3_9PEZI</name>
<accession>A0A9W7SIH3</accession>
<feature type="chain" id="PRO_5040924951" evidence="1">
    <location>
        <begin position="25"/>
        <end position="696"/>
    </location>
</feature>
<feature type="domain" description="Glutaminase A N-terminal" evidence="3">
    <location>
        <begin position="103"/>
        <end position="319"/>
    </location>
</feature>
<organism evidence="4 5">
    <name type="scientific">Teratosphaeria destructans</name>
    <dbReference type="NCBI Taxonomy" id="418781"/>
    <lineage>
        <taxon>Eukaryota</taxon>
        <taxon>Fungi</taxon>
        <taxon>Dikarya</taxon>
        <taxon>Ascomycota</taxon>
        <taxon>Pezizomycotina</taxon>
        <taxon>Dothideomycetes</taxon>
        <taxon>Dothideomycetidae</taxon>
        <taxon>Mycosphaerellales</taxon>
        <taxon>Teratosphaeriaceae</taxon>
        <taxon>Teratosphaeria</taxon>
    </lineage>
</organism>
<feature type="domain" description="Glutaminase A central" evidence="2">
    <location>
        <begin position="329"/>
        <end position="685"/>
    </location>
</feature>
<comment type="caution">
    <text evidence="4">The sequence shown here is derived from an EMBL/GenBank/DDBJ whole genome shotgun (WGS) entry which is preliminary data.</text>
</comment>
<dbReference type="OrthoDB" id="3918848at2759"/>
<dbReference type="AlphaFoldDB" id="A0A9W7SIH3"/>
<proteinExistence type="predicted"/>
<dbReference type="InterPro" id="IPR032514">
    <property type="entry name" value="GtaA_central"/>
</dbReference>
<evidence type="ECO:0000256" key="1">
    <source>
        <dbReference type="SAM" id="SignalP"/>
    </source>
</evidence>
<evidence type="ECO:0000259" key="2">
    <source>
        <dbReference type="Pfam" id="PF16335"/>
    </source>
</evidence>
<feature type="signal peptide" evidence="1">
    <location>
        <begin position="1"/>
        <end position="24"/>
    </location>
</feature>
<gene>
    <name evidence="4" type="ORF">Tdes44962_MAKER06017</name>
</gene>
<protein>
    <submittedName>
        <fullName evidence="4">Outer capsid protein VP4</fullName>
    </submittedName>
</protein>
<dbReference type="Pfam" id="PF16335">
    <property type="entry name" value="GtaA_6_Hairpin"/>
    <property type="match status" value="1"/>
</dbReference>
<dbReference type="Proteomes" id="UP001138500">
    <property type="component" value="Unassembled WGS sequence"/>
</dbReference>
<keyword evidence="5" id="KW-1185">Reference proteome</keyword>
<reference evidence="4 5" key="2">
    <citation type="journal article" date="2021" name="Curr. Genet.">
        <title>Genetic response to nitrogen starvation in the aggressive Eucalyptus foliar pathogen Teratosphaeria destructans.</title>
        <authorList>
            <person name="Havenga M."/>
            <person name="Wingfield B.D."/>
            <person name="Wingfield M.J."/>
            <person name="Dreyer L.L."/>
            <person name="Roets F."/>
            <person name="Aylward J."/>
        </authorList>
    </citation>
    <scope>NUCLEOTIDE SEQUENCE [LARGE SCALE GENOMIC DNA]</scope>
    <source>
        <strain evidence="4">CMW44962</strain>
    </source>
</reference>
<dbReference type="PANTHER" id="PTHR31987:SF14">
    <property type="entry name" value="PUTATIVE (AFU_ORTHOLOGUE AFUA_6G09910)-RELATED"/>
    <property type="match status" value="1"/>
</dbReference>
<sequence length="696" mass="75140">MRSCTIQNALRAWTLIAVAIVCDAATVSLPSYPLAVKNPYLSTWVPGSLLKDAASAQPQFWAGQNLTWTVLARVGGKTYSLFGGATGSHISKATTNSFSYTSTHTLVHLTAGSTNFTLDFFSPVLPGANDYVRQSLPYSYLTVNATSSTATSIQILSGIDQTWTAQNGAANLNYTSSGSVGWWQFYNPNEIQYTEVSDQATYGSVIFGTTTGSGVSAAADKASNIYSNFASKGSAVSSSRSISSTSLAALAKNLGSVKSCSVTFAVGFERPQAINYLGAAQTGLYRSQWPTVASALSFFLSDYSDVYNTSLYFDNEVRTRAEAVSGTFGSQYADIIEASVRQTFGAIELTVPADNLTAEPQVFLKEISSDGNVNTVDVIFQSWPIFISLNPTYIRYLFQPIISYLQSGRWPKVYVIHDIGTSYPNATGHDDGVEEDMPLFETSSLFILFYAYQQYTNDTAWAQQYSSLLTQWGDYLVQNTLYPASQLISVDAIPAKANQTGLAIQSIIGLKAAAAITGNQSYAQAASNYATTLYNGSLGLDGSTVANSTHFTYYYGQDSTWNVLFPAFSDVLLNLSTFPASAWELQSSWYDTQFQQLGLPFAGPASYTGYTGSAITWALSDWNIVAAGASSKSVQEKVINTTHAFLTNGLNNIPFGTKYYVEGANVGKWIANKARSTVGSNFALLALDQGTWSNVY</sequence>
<dbReference type="PANTHER" id="PTHR31987">
    <property type="entry name" value="GLUTAMINASE A-RELATED"/>
    <property type="match status" value="1"/>
</dbReference>
<evidence type="ECO:0000259" key="3">
    <source>
        <dbReference type="Pfam" id="PF17168"/>
    </source>
</evidence>
<dbReference type="EMBL" id="RIBY02002522">
    <property type="protein sequence ID" value="KAH9810483.1"/>
    <property type="molecule type" value="Genomic_DNA"/>
</dbReference>
<evidence type="ECO:0000313" key="4">
    <source>
        <dbReference type="EMBL" id="KAH9810483.1"/>
    </source>
</evidence>
<dbReference type="Pfam" id="PF17168">
    <property type="entry name" value="DUF5127"/>
    <property type="match status" value="1"/>
</dbReference>
<reference evidence="4 5" key="1">
    <citation type="journal article" date="2018" name="IMA Fungus">
        <title>IMA Genome-F 10: Nine draft genome sequences of Claviceps purpurea s.lat., including C. arundinis, C. humidiphila, and C. cf. spartinae, pseudomolecules for the pitch canker pathogen Fusarium circinatum, draft genome of Davidsoniella eucalypti, Grosmannia galeiformis, Quambalaria eucalypti, and Teratosphaeria destructans.</title>
        <authorList>
            <person name="Wingfield B.D."/>
            <person name="Liu M."/>
            <person name="Nguyen H.D."/>
            <person name="Lane F.A."/>
            <person name="Morgan S.W."/>
            <person name="De Vos L."/>
            <person name="Wilken P.M."/>
            <person name="Duong T.A."/>
            <person name="Aylward J."/>
            <person name="Coetzee M.P."/>
            <person name="Dadej K."/>
            <person name="De Beer Z.W."/>
            <person name="Findlay W."/>
            <person name="Havenga M."/>
            <person name="Kolarik M."/>
            <person name="Menzies J.G."/>
            <person name="Naidoo K."/>
            <person name="Pochopski O."/>
            <person name="Shoukouhi P."/>
            <person name="Santana Q.C."/>
            <person name="Seifert K.A."/>
            <person name="Soal N."/>
            <person name="Steenkamp E.T."/>
            <person name="Tatham C.T."/>
            <person name="van der Nest M.A."/>
            <person name="Wingfield M.J."/>
        </authorList>
    </citation>
    <scope>NUCLEOTIDE SEQUENCE [LARGE SCALE GENOMIC DNA]</scope>
    <source>
        <strain evidence="4">CMW44962</strain>
    </source>
</reference>
<dbReference type="InterPro" id="IPR033433">
    <property type="entry name" value="GtaA_N"/>
</dbReference>